<feature type="compositionally biased region" description="Basic residues" evidence="1">
    <location>
        <begin position="36"/>
        <end position="47"/>
    </location>
</feature>
<evidence type="ECO:0000256" key="1">
    <source>
        <dbReference type="SAM" id="MobiDB-lite"/>
    </source>
</evidence>
<sequence>DVAGSGSVGRRGLPRCRHGAGGGAARGAARVPAQPRRGRRRAARAVRGRAPPLLPPPARARGARPRPLRRGHGPRRGSADRRPGGPAGHRPGPGRRAGGATGRRRAAGFL</sequence>
<reference evidence="2" key="1">
    <citation type="submission" date="2020-02" db="EMBL/GenBank/DDBJ databases">
        <authorList>
            <person name="Meier V. D."/>
        </authorList>
    </citation>
    <scope>NUCLEOTIDE SEQUENCE</scope>
    <source>
        <strain evidence="2">AVDCRST_MAG66</strain>
    </source>
</reference>
<evidence type="ECO:0000313" key="2">
    <source>
        <dbReference type="EMBL" id="CAA9417542.1"/>
    </source>
</evidence>
<accession>A0A6J4PRI7</accession>
<feature type="non-terminal residue" evidence="2">
    <location>
        <position position="110"/>
    </location>
</feature>
<name>A0A6J4PRI7_9PSEU</name>
<proteinExistence type="predicted"/>
<feature type="non-terminal residue" evidence="2">
    <location>
        <position position="1"/>
    </location>
</feature>
<feature type="region of interest" description="Disordered" evidence="1">
    <location>
        <begin position="1"/>
        <end position="110"/>
    </location>
</feature>
<dbReference type="AlphaFoldDB" id="A0A6J4PRI7"/>
<feature type="compositionally biased region" description="Low complexity" evidence="1">
    <location>
        <begin position="26"/>
        <end position="35"/>
    </location>
</feature>
<gene>
    <name evidence="2" type="ORF">AVDCRST_MAG66-2461</name>
</gene>
<organism evidence="2">
    <name type="scientific">uncultured Pseudonocardia sp</name>
    <dbReference type="NCBI Taxonomy" id="211455"/>
    <lineage>
        <taxon>Bacteria</taxon>
        <taxon>Bacillati</taxon>
        <taxon>Actinomycetota</taxon>
        <taxon>Actinomycetes</taxon>
        <taxon>Pseudonocardiales</taxon>
        <taxon>Pseudonocardiaceae</taxon>
        <taxon>Pseudonocardia</taxon>
        <taxon>environmental samples</taxon>
    </lineage>
</organism>
<feature type="compositionally biased region" description="Basic residues" evidence="1">
    <location>
        <begin position="61"/>
        <end position="75"/>
    </location>
</feature>
<dbReference type="EMBL" id="CADCUS010000357">
    <property type="protein sequence ID" value="CAA9417542.1"/>
    <property type="molecule type" value="Genomic_DNA"/>
</dbReference>
<protein>
    <submittedName>
        <fullName evidence="2">HspR, transcriptional repressor of DnaK operon</fullName>
    </submittedName>
</protein>